<evidence type="ECO:0000256" key="7">
    <source>
        <dbReference type="ARBA" id="ARBA00023004"/>
    </source>
</evidence>
<dbReference type="InterPro" id="IPR006657">
    <property type="entry name" value="MoPterin_dinucl-bd_dom"/>
</dbReference>
<dbReference type="SUPFAM" id="SSF50692">
    <property type="entry name" value="ADC-like"/>
    <property type="match status" value="1"/>
</dbReference>
<accession>Q2IK97</accession>
<dbReference type="InterPro" id="IPR006656">
    <property type="entry name" value="Mopterin_OxRdtase"/>
</dbReference>
<dbReference type="GO" id="GO:0043546">
    <property type="term" value="F:molybdopterin cofactor binding"/>
    <property type="evidence" value="ECO:0007669"/>
    <property type="project" value="InterPro"/>
</dbReference>
<dbReference type="PANTHER" id="PTHR43742">
    <property type="entry name" value="TRIMETHYLAMINE-N-OXIDE REDUCTASE"/>
    <property type="match status" value="1"/>
</dbReference>
<dbReference type="GO" id="GO:0016491">
    <property type="term" value="F:oxidoreductase activity"/>
    <property type="evidence" value="ECO:0007669"/>
    <property type="project" value="UniProtKB-KW"/>
</dbReference>
<organism evidence="10 11">
    <name type="scientific">Anaeromyxobacter dehalogenans (strain 2CP-C)</name>
    <dbReference type="NCBI Taxonomy" id="290397"/>
    <lineage>
        <taxon>Bacteria</taxon>
        <taxon>Pseudomonadati</taxon>
        <taxon>Myxococcota</taxon>
        <taxon>Myxococcia</taxon>
        <taxon>Myxococcales</taxon>
        <taxon>Cystobacterineae</taxon>
        <taxon>Anaeromyxobacteraceae</taxon>
        <taxon>Anaeromyxobacter</taxon>
    </lineage>
</organism>
<evidence type="ECO:0000313" key="11">
    <source>
        <dbReference type="Proteomes" id="UP000001935"/>
    </source>
</evidence>
<evidence type="ECO:0000259" key="9">
    <source>
        <dbReference type="PROSITE" id="PS51669"/>
    </source>
</evidence>
<dbReference type="RefSeq" id="WP_011421356.1">
    <property type="nucleotide sequence ID" value="NC_007760.1"/>
</dbReference>
<dbReference type="GO" id="GO:0046872">
    <property type="term" value="F:metal ion binding"/>
    <property type="evidence" value="ECO:0007669"/>
    <property type="project" value="UniProtKB-KW"/>
</dbReference>
<protein>
    <submittedName>
        <fullName evidence="10">Molybdopterin oxidoreductase</fullName>
    </submittedName>
</protein>
<evidence type="ECO:0000256" key="3">
    <source>
        <dbReference type="ARBA" id="ARBA00022505"/>
    </source>
</evidence>
<dbReference type="Pfam" id="PF01568">
    <property type="entry name" value="Molydop_binding"/>
    <property type="match status" value="1"/>
</dbReference>
<dbReference type="OrthoDB" id="9810782at2"/>
<dbReference type="CDD" id="cd02781">
    <property type="entry name" value="MopB_CT_Acetylene-hydratase"/>
    <property type="match status" value="1"/>
</dbReference>
<comment type="similarity">
    <text evidence="1">Belongs to the prokaryotic molybdopterin-containing oxidoreductase family.</text>
</comment>
<dbReference type="AlphaFoldDB" id="Q2IK97"/>
<dbReference type="Gene3D" id="2.40.40.20">
    <property type="match status" value="1"/>
</dbReference>
<dbReference type="Gene3D" id="3.40.50.740">
    <property type="match status" value="2"/>
</dbReference>
<evidence type="ECO:0000256" key="5">
    <source>
        <dbReference type="ARBA" id="ARBA00022729"/>
    </source>
</evidence>
<feature type="domain" description="4Fe-4S Mo/W bis-MGD-type" evidence="9">
    <location>
        <begin position="8"/>
        <end position="63"/>
    </location>
</feature>
<keyword evidence="5" id="KW-0732">Signal</keyword>
<dbReference type="Pfam" id="PF00384">
    <property type="entry name" value="Molybdopterin"/>
    <property type="match status" value="1"/>
</dbReference>
<evidence type="ECO:0000256" key="4">
    <source>
        <dbReference type="ARBA" id="ARBA00022723"/>
    </source>
</evidence>
<dbReference type="HOGENOM" id="CLU_000422_13_3_7"/>
<evidence type="ECO:0000313" key="10">
    <source>
        <dbReference type="EMBL" id="ABC82074.1"/>
    </source>
</evidence>
<dbReference type="EMBL" id="CP000251">
    <property type="protein sequence ID" value="ABC82074.1"/>
    <property type="molecule type" value="Genomic_DNA"/>
</dbReference>
<proteinExistence type="inferred from homology"/>
<keyword evidence="3" id="KW-0500">Molybdenum</keyword>
<keyword evidence="4" id="KW-0479">Metal-binding</keyword>
<reference evidence="10 11" key="1">
    <citation type="submission" date="2006-01" db="EMBL/GenBank/DDBJ databases">
        <title>Complete sequence of Anaeromyxobacter dehalogenans 2CP-C.</title>
        <authorList>
            <consortium name="US DOE Joint Genome Institute"/>
            <person name="Copeland A."/>
            <person name="Lucas S."/>
            <person name="Lapidus A."/>
            <person name="Barry K."/>
            <person name="Detter J.C."/>
            <person name="Glavina T."/>
            <person name="Hammon N."/>
            <person name="Israni S."/>
            <person name="Pitluck S."/>
            <person name="Brettin T."/>
            <person name="Bruce D."/>
            <person name="Han C."/>
            <person name="Tapia R."/>
            <person name="Gilna P."/>
            <person name="Kiss H."/>
            <person name="Schmutz J."/>
            <person name="Larimer F."/>
            <person name="Land M."/>
            <person name="Kyrpides N."/>
            <person name="Anderson I."/>
            <person name="Sanford R.A."/>
            <person name="Ritalahti K.M."/>
            <person name="Thomas H.S."/>
            <person name="Kirby J.R."/>
            <person name="Zhulin I.B."/>
            <person name="Loeffler F.E."/>
            <person name="Richardson P."/>
        </authorList>
    </citation>
    <scope>NUCLEOTIDE SEQUENCE [LARGE SCALE GENOMIC DNA]</scope>
    <source>
        <strain evidence="10 11">2CP-C</strain>
    </source>
</reference>
<evidence type="ECO:0000256" key="6">
    <source>
        <dbReference type="ARBA" id="ARBA00023002"/>
    </source>
</evidence>
<dbReference type="GO" id="GO:0018818">
    <property type="term" value="F:acetylene hydratase activity"/>
    <property type="evidence" value="ECO:0007669"/>
    <property type="project" value="InterPro"/>
</dbReference>
<keyword evidence="7" id="KW-0408">Iron</keyword>
<dbReference type="Gene3D" id="2.20.25.90">
    <property type="entry name" value="ADC-like domains"/>
    <property type="match status" value="1"/>
</dbReference>
<dbReference type="GO" id="GO:0051539">
    <property type="term" value="F:4 iron, 4 sulfur cluster binding"/>
    <property type="evidence" value="ECO:0007669"/>
    <property type="project" value="UniProtKB-KW"/>
</dbReference>
<dbReference type="InterPro" id="IPR050612">
    <property type="entry name" value="Prok_Mopterin_Oxidored"/>
</dbReference>
<gene>
    <name evidence="10" type="ordered locus">Adeh_2304</name>
</gene>
<dbReference type="InterPro" id="IPR037949">
    <property type="entry name" value="MopB_CT_Acetylene-hydratase"/>
</dbReference>
<dbReference type="Gene3D" id="3.40.228.10">
    <property type="entry name" value="Dimethylsulfoxide Reductase, domain 2"/>
    <property type="match status" value="1"/>
</dbReference>
<keyword evidence="8" id="KW-0411">Iron-sulfur</keyword>
<dbReference type="Proteomes" id="UP000001935">
    <property type="component" value="Chromosome"/>
</dbReference>
<dbReference type="SMART" id="SM00926">
    <property type="entry name" value="Molybdop_Fe4S4"/>
    <property type="match status" value="1"/>
</dbReference>
<dbReference type="Pfam" id="PF04879">
    <property type="entry name" value="Molybdop_Fe4S4"/>
    <property type="match status" value="1"/>
</dbReference>
<sequence>MAAGHTTAERIPTYCALCVSRCGAIATVEDGRFVRLDPDPSHPTGQALCAKGRAGPELVHHPDRLKYPLLRTRPKGDPDPGWKRIGWDEALALTASRLRALAAESGPESVAFSLVSPSTSASDDCMAWVERLARTFGSRNLVVAMELCGWGRHFANGFTFGAAVLGRYLPDLENAGCILYWGYNPNHARLSHATATLAAQKRGARLVVVDPRRTEPARRADAWLRVRPGTDGALALGLAGVMIERGWFDEPFVREWTNGPLLVRSDTGRLLTEADLAEGGDPGHHVAWDRTGDRPARYDPRRGRYEVEAADLALSGEHTLQTRTGEVRCRTAFELLAALCRAYTPERVETITGVPRGEVERAARLLWEARPLAYYAWSGVEMQTSSTQIARAIAQLSVLTGSFDARGGNVLFPSVPSPAVGTEVPPRPEHSAVGLGVADRPLGPARWGFATTDELYRGILERRPYAVRGLVGFGSNLLLSHGDVLRGREALRALDFYVHADLFMNPTAELADLVLPVASGFEREALKLGFEVSPEAQSLVQLRRPVAAPPGEARSDTELVFRLAVALGLGEHFWNGDVDAAYRHQLGPSGLSLEWLRDHPEGARVALETRYRKFAEEAAGVPRGFDTPTRKIELYSETLHAHGHPPLPEYQEPLVGPVSRPDLAARYPLVLTCTKHTLFCETQHRALPSLRRKAMDPEVELHPAAAARRGIAAGDWVRIETPDGSVRARARLNDTLQPDVVSGQHGWWQPCPEVGAPGYDPFGPDGANFNLLIGNAAIDPISGSVPHRAYLCEIRPAGNPGPG</sequence>
<dbReference type="InterPro" id="IPR009010">
    <property type="entry name" value="Asp_de-COase-like_dom_sf"/>
</dbReference>
<dbReference type="PANTHER" id="PTHR43742:SF9">
    <property type="entry name" value="TETRATHIONATE REDUCTASE SUBUNIT A"/>
    <property type="match status" value="1"/>
</dbReference>
<dbReference type="STRING" id="290397.Adeh_2304"/>
<name>Q2IK97_ANADE</name>
<dbReference type="eggNOG" id="COG0243">
    <property type="taxonomic scope" value="Bacteria"/>
</dbReference>
<dbReference type="PROSITE" id="PS51669">
    <property type="entry name" value="4FE4S_MOW_BIS_MGD"/>
    <property type="match status" value="1"/>
</dbReference>
<keyword evidence="6" id="KW-0560">Oxidoreductase</keyword>
<keyword evidence="2" id="KW-0004">4Fe-4S</keyword>
<dbReference type="KEGG" id="ade:Adeh_2304"/>
<dbReference type="SUPFAM" id="SSF53706">
    <property type="entry name" value="Formate dehydrogenase/DMSO reductase, domains 1-3"/>
    <property type="match status" value="1"/>
</dbReference>
<evidence type="ECO:0000256" key="2">
    <source>
        <dbReference type="ARBA" id="ARBA00022485"/>
    </source>
</evidence>
<dbReference type="InterPro" id="IPR006963">
    <property type="entry name" value="Mopterin_OxRdtase_4Fe-4S_dom"/>
</dbReference>
<evidence type="ECO:0000256" key="8">
    <source>
        <dbReference type="ARBA" id="ARBA00023014"/>
    </source>
</evidence>
<evidence type="ECO:0000256" key="1">
    <source>
        <dbReference type="ARBA" id="ARBA00010312"/>
    </source>
</evidence>